<proteinExistence type="predicted"/>
<feature type="region of interest" description="Disordered" evidence="1">
    <location>
        <begin position="51"/>
        <end position="95"/>
    </location>
</feature>
<evidence type="ECO:0000256" key="2">
    <source>
        <dbReference type="SAM" id="Phobius"/>
    </source>
</evidence>
<feature type="region of interest" description="Disordered" evidence="1">
    <location>
        <begin position="470"/>
        <end position="519"/>
    </location>
</feature>
<feature type="compositionally biased region" description="Polar residues" evidence="1">
    <location>
        <begin position="1985"/>
        <end position="1996"/>
    </location>
</feature>
<dbReference type="GeneID" id="14651436"/>
<feature type="compositionally biased region" description="Polar residues" evidence="1">
    <location>
        <begin position="1547"/>
        <end position="1560"/>
    </location>
</feature>
<keyword evidence="2" id="KW-1133">Transmembrane helix</keyword>
<keyword evidence="6" id="KW-1185">Reference proteome</keyword>
<feature type="compositionally biased region" description="Acidic residues" evidence="1">
    <location>
        <begin position="1562"/>
        <end position="1575"/>
    </location>
</feature>
<dbReference type="eggNOG" id="arCOG07554">
    <property type="taxonomic scope" value="Archaea"/>
</dbReference>
<dbReference type="RefSeq" id="WP_015409581.1">
    <property type="nucleotide sequence ID" value="NC_020388.1"/>
</dbReference>
<dbReference type="Proteomes" id="UP000011867">
    <property type="component" value="Chromosome"/>
</dbReference>
<keyword evidence="2" id="KW-0812">Transmembrane</keyword>
<dbReference type="InterPro" id="IPR011493">
    <property type="entry name" value="GLUG"/>
</dbReference>
<dbReference type="EMBL" id="HF582854">
    <property type="protein sequence ID" value="CCQ36811.1"/>
    <property type="molecule type" value="Genomic_DNA"/>
</dbReference>
<dbReference type="OrthoDB" id="103676at2157"/>
<feature type="compositionally biased region" description="Acidic residues" evidence="1">
    <location>
        <begin position="2534"/>
        <end position="2545"/>
    </location>
</feature>
<dbReference type="InterPro" id="IPR026453">
    <property type="entry name" value="PGF_pre_PGF"/>
</dbReference>
<evidence type="ECO:0000313" key="5">
    <source>
        <dbReference type="EMBL" id="CCQ36811.1"/>
    </source>
</evidence>
<evidence type="ECO:0000259" key="3">
    <source>
        <dbReference type="Pfam" id="PF07581"/>
    </source>
</evidence>
<feature type="region of interest" description="Disordered" evidence="1">
    <location>
        <begin position="2357"/>
        <end position="2511"/>
    </location>
</feature>
<feature type="region of interest" description="Disordered" evidence="1">
    <location>
        <begin position="1984"/>
        <end position="2003"/>
    </location>
</feature>
<feature type="compositionally biased region" description="Acidic residues" evidence="1">
    <location>
        <begin position="2770"/>
        <end position="2780"/>
    </location>
</feature>
<dbReference type="NCBIfam" id="TIGR04213">
    <property type="entry name" value="PGF_pre_PGF"/>
    <property type="match status" value="1"/>
</dbReference>
<feature type="domain" description="GLUG" evidence="3">
    <location>
        <begin position="2043"/>
        <end position="2073"/>
    </location>
</feature>
<reference evidence="5 6" key="1">
    <citation type="journal article" date="2013" name="Genome Announc.">
        <title>Genome of the haloarchaeon Natronomonas moolapensis, a neutrophilic member of a previously haloalkaliphilic genus.</title>
        <authorList>
            <person name="Dyall-Smith M.L."/>
            <person name="Pfeiffer F."/>
            <person name="Oberwinkler T."/>
            <person name="Klee K."/>
            <person name="Rampp M."/>
            <person name="Palm P."/>
            <person name="Gross K."/>
            <person name="Schuster S.C."/>
            <person name="Oesterhelt D."/>
        </authorList>
    </citation>
    <scope>NUCLEOTIDE SEQUENCE [LARGE SCALE GENOMIC DNA]</scope>
    <source>
        <strain evidence="6">DSM 18674 / JCM 14361 / 8.8.11</strain>
    </source>
</reference>
<dbReference type="Pfam" id="PF07581">
    <property type="entry name" value="Glug"/>
    <property type="match status" value="3"/>
</dbReference>
<accession>M1XRE1</accession>
<gene>
    <name evidence="5" type="ordered locus">Nmlp_2655</name>
</gene>
<sequence length="2814" mass="284660">MTRLRRAVLLTVLAALLLAPAAPAVATSATGGSAPVGSQAAAISTAGGSAAASPATNRIAPGQNATVQSVPNSTDWPEIFEPSTVSHSDAGETSAGTELAVVDTTVEDHATLARAAREAHMDVVNVSSAAEMQAALAERSNLAAVHVLSHGTIGTVQIGTDTLHRETLDQYSGLMGALNGSLAADGDVLLYGCLVAKNGTGRAFVGDVANATGGDVAASDDLTGAESQGGDWELEVAASSVSGNESEPVTVRTESNRIHPAFQVPRYQNVLNIPSDENYDDDSDPTTFSNTDQFTHDGIKYTITGTNSPYTHNITASQCDKIPICGGSDLAMLFDSDGQYSVSSVKIEDADGDNFKLKSMTIDALADNDVTVSPDSGASVSFTSNGTYVTKEPYTFSKSSFENTQSVTISGGNIVLNIDDINFEPPVIPNNAPTFDNDSSTTITVKEDSGSYNLDSKLAVSDSDGGDTLDWSISSAPTGSTSGFGGDEAVSAGSGVTPSGMTYTPPSDTSGTSADSFDVQVSDGTATNTITVNVDIQDAPEVSSITRKTPTSQDTNANSVTYDVTFSESVSDVDTSDFTTTVTSGSPSPSISSVGDAGDADGSSYTVDVSVANSGDGTFRLDLSDDDTIDNANNVPLGGDGTSSAGDGSYISGESYTIDNTVPTLSGASKVDDTTIRATITDGVDVDESTIDASDFSLSSGSIASVTPSENGADATVDIDLTSAVDTDTVDVTISGSIDDTSGNSLTSGTSTVSGMDGVAAAQDTAPTCSEVSFSGGDGSADDPYEIENVSQLQCINADLDAHYELVSDVNASATSGWNDEKGFEPIGSCTEVGEAKPWERCSGQQFTGTFDGNSHTVSGLTVDRPDTNGVGLFAAADEARFTNLRLASVNITGGENTGGLAGQLVSDNIDTKDGFVGNVSVNGTVTGELDTAGVVGHGYDITLEDQVVFTGRVVGSDEVGGILGRSSSDTTVSTSYVRATVEADEARGRVHGDNADAGGLVGNSGNPSDFTNVYTVGSVTGDVAGSIVGGGNVPSTFEDVYWDTDKGPNDAVGGYEPNGVVTALSTAEMQGVTAEENMDFDWAGTWQSVAGDYPVFQWEAAAVGESSIAGIDAPDTTAVVNETGGVTVVATDEFGNRLESTSISVDATDGLSGINTGDTETTDSNGQATFTFTEETAGTYDLTFSADESITDTATVTIREGVNCAVVEYSGDGSTDDPYEIDSLAKLQCINQDLDAHYELVSDVDASATSGWNNEKGFEPIGNSSQPFTGTFDGNDSTISELVIDRPQTEGIGLFGHVGTDGEVRNATLEAAEVTGGDEVGVVVGDSAGSVTNVTASGNVTGDEYVGGVVGYADSGVISDSHGSVTVNATNSVGGLVGQGWSNAAIRESVATGSVNASGSWAGGLVGDIYGDSSIENSMASGNVNGDQYVGGLVGYSKGVVTNATAAGTVSGSDNDVGGLIGYTASGELANVTAFGDVSGEANDVGGLIGDNAAPVTNATASGDVSGQEDEIGGLIGDNSGSVTNATASGDVSGQEDEIGGLIGDNSGSVTNATASGNVTGDDEVGGLTGDDDASVVRNATASGNVTGDTEAGGLIGVSSGTVRDVTASGSVTGTTDVGGLIGDSSESVVQNATASGNVTGDEEAVGGLIGDVDEGGKILNSYATGDVSSSASWAVVGGLVGDSSGERIADSFATGNVTTDGENVGGLVGIHRSGNITNAYATGSVDGNASLGGLVGNVSGGNVTLSYAVGAVADEPAAGGLIGTVHNSPTVQNTYWDNQTTERTSSAGAGAQSLRTVELKGDNAKTNATGFDFQNTWDIRSGAAVSYPYLRNNTQSPPPGLESPFAGGTGSESSPFEIKNWYHLDNVSRLPGANYTLVADLDSNTTGYDEVANASANDEKGFEPIGSSEQRFVGTFDGRNRTISNLYINRNLNYVGLFSYVGEGGDIYNLTVADVNITAELHVGGVAGTNGGTLRNISVDGTVRSTSEGNSNSGGLVGENTGTVRRATADVTTSGTEAVGGLVGTNGGTIKYSSANGNVSGSQSVGGLVGVNFARGKTATIEQSSASGDVTGDALVGGLAGQNFKSVLNTSSANGTVTGDSYVGGLAGVAVGGQITDASANATVEGTTSVGGLVGANGAQGQPGSTITNASASGTVSVPDDAEPTEYVAGLVGQMYLGNITRSSASGTVDAPDATHVGGLVGYANGTESNNRRVQTIRESYATGDVTGNESVGGLVGTTRNETVVHSYAVGNVTGDTAVGGLVGNHTGANANVTEAYAAGTVSGGTDVGGLIGTTQASPTVESAYWDTETTAQSSSEAGTGLNTSQLNANESLAGFDFQNTWDIRSGAAVSYPYLRNNTQSPPPGIHELAPTPGAGGDGNDDRDSGQSNEDSSDSNDNSGNGASTSGDSDDDDDDRSNVDVRSMAQPDAAGAQDGESDVAPTSTTGFVVSMRNVDGGEQIAVDFTEQRRPTASQPTDEEAPSTENEETPSGESAPRNVQSDGLVLTVSEEGDYELTVTARDVDVFATAAESGDGDAEPSDGEDTDRGEGESSGEVDLSTDTFDEESTRFVEATSARPVGFITVEHTFDSDDLETATHRLRVRKSYLAATGATAESVALYREEPESYRALSTRRVGEDDAYYYFEADTPGFSTFVIGTEAPIFDLGGPTLEQADVETGVIDASVPVENIGTEPGTYTVRLRGDGVVLAETEVSVPAGEIVEATVRATVPDADGLALTVAGESLGEFTVEDSDADGSERTTDAGVQSTTDAEDATDEPSDTADGSAPGGQFLVLLVAAVWIVVAVWALRRRDEP</sequence>
<feature type="region of interest" description="Disordered" evidence="1">
    <location>
        <begin position="2750"/>
        <end position="2785"/>
    </location>
</feature>
<protein>
    <submittedName>
        <fullName evidence="5">Probable secreted glycoprotein</fullName>
    </submittedName>
</protein>
<feature type="compositionally biased region" description="Polar residues" evidence="1">
    <location>
        <begin position="494"/>
        <end position="515"/>
    </location>
</feature>
<evidence type="ECO:0000259" key="4">
    <source>
        <dbReference type="Pfam" id="PF14252"/>
    </source>
</evidence>
<feature type="compositionally biased region" description="Polar residues" evidence="1">
    <location>
        <begin position="2492"/>
        <end position="2502"/>
    </location>
</feature>
<dbReference type="eggNOG" id="arCOG07560">
    <property type="taxonomic scope" value="Archaea"/>
</dbReference>
<dbReference type="SUPFAM" id="SSF49373">
    <property type="entry name" value="Invasin/intimin cell-adhesion fragments"/>
    <property type="match status" value="1"/>
</dbReference>
<feature type="compositionally biased region" description="Acidic residues" evidence="1">
    <location>
        <begin position="2478"/>
        <end position="2491"/>
    </location>
</feature>
<feature type="region of interest" description="Disordered" evidence="1">
    <location>
        <begin position="2530"/>
        <end position="2567"/>
    </location>
</feature>
<dbReference type="InterPro" id="IPR008964">
    <property type="entry name" value="Invasin/intimin_cell_adhesion"/>
</dbReference>
<feature type="compositionally biased region" description="Low complexity" evidence="1">
    <location>
        <begin position="578"/>
        <end position="595"/>
    </location>
</feature>
<feature type="region of interest" description="Disordered" evidence="1">
    <location>
        <begin position="578"/>
        <end position="599"/>
    </location>
</feature>
<evidence type="ECO:0000256" key="1">
    <source>
        <dbReference type="SAM" id="MobiDB-lite"/>
    </source>
</evidence>
<evidence type="ECO:0000313" key="6">
    <source>
        <dbReference type="Proteomes" id="UP000011867"/>
    </source>
</evidence>
<dbReference type="eggNOG" id="arCOG10954">
    <property type="taxonomic scope" value="Archaea"/>
</dbReference>
<keyword evidence="2" id="KW-0472">Membrane</keyword>
<feature type="compositionally biased region" description="Polar residues" evidence="1">
    <location>
        <begin position="63"/>
        <end position="75"/>
    </location>
</feature>
<name>M1XRE1_NATM8</name>
<feature type="region of interest" description="Disordered" evidence="1">
    <location>
        <begin position="1501"/>
        <end position="1577"/>
    </location>
</feature>
<feature type="transmembrane region" description="Helical" evidence="2">
    <location>
        <begin position="2788"/>
        <end position="2808"/>
    </location>
</feature>
<feature type="region of interest" description="Disordered" evidence="1">
    <location>
        <begin position="1833"/>
        <end position="1853"/>
    </location>
</feature>
<feature type="domain" description="GLUG" evidence="3">
    <location>
        <begin position="1703"/>
        <end position="1727"/>
    </location>
</feature>
<dbReference type="Pfam" id="PF14252">
    <property type="entry name" value="DUF4347"/>
    <property type="match status" value="1"/>
</dbReference>
<feature type="domain" description="GLUG" evidence="3">
    <location>
        <begin position="2128"/>
        <end position="2159"/>
    </location>
</feature>
<dbReference type="KEGG" id="nmo:Nmlp_2655"/>
<organism evidence="5 6">
    <name type="scientific">Natronomonas moolapensis (strain DSM 18674 / CECT 7526 / JCM 14361 / 8.8.11)</name>
    <dbReference type="NCBI Taxonomy" id="268739"/>
    <lineage>
        <taxon>Archaea</taxon>
        <taxon>Methanobacteriati</taxon>
        <taxon>Methanobacteriota</taxon>
        <taxon>Stenosarchaea group</taxon>
        <taxon>Halobacteria</taxon>
        <taxon>Halobacteriales</taxon>
        <taxon>Natronomonadaceae</taxon>
        <taxon>Natronomonas</taxon>
    </lineage>
</organism>
<feature type="compositionally biased region" description="Low complexity" evidence="1">
    <location>
        <begin position="2388"/>
        <end position="2409"/>
    </location>
</feature>
<feature type="compositionally biased region" description="Polar residues" evidence="1">
    <location>
        <begin position="1520"/>
        <end position="1533"/>
    </location>
</feature>
<feature type="compositionally biased region" description="Polar residues" evidence="1">
    <location>
        <begin position="471"/>
        <end position="481"/>
    </location>
</feature>
<feature type="domain" description="DUF4347" evidence="4">
    <location>
        <begin position="99"/>
        <end position="242"/>
    </location>
</feature>
<dbReference type="InterPro" id="IPR025592">
    <property type="entry name" value="DUF4347"/>
</dbReference>
<dbReference type="HOGENOM" id="CLU_226801_0_0_2"/>
<dbReference type="Gene3D" id="2.160.20.110">
    <property type="match status" value="7"/>
</dbReference>